<evidence type="ECO:0008006" key="5">
    <source>
        <dbReference type="Google" id="ProtNLM"/>
    </source>
</evidence>
<evidence type="ECO:0000256" key="2">
    <source>
        <dbReference type="SAM" id="Phobius"/>
    </source>
</evidence>
<feature type="transmembrane region" description="Helical" evidence="2">
    <location>
        <begin position="396"/>
        <end position="414"/>
    </location>
</feature>
<feature type="transmembrane region" description="Helical" evidence="2">
    <location>
        <begin position="192"/>
        <end position="212"/>
    </location>
</feature>
<keyword evidence="2" id="KW-0472">Membrane</keyword>
<evidence type="ECO:0000313" key="4">
    <source>
        <dbReference type="Proteomes" id="UP000318626"/>
    </source>
</evidence>
<accession>A0A518C8S3</accession>
<reference evidence="4" key="1">
    <citation type="submission" date="2019-02" db="EMBL/GenBank/DDBJ databases">
        <title>Deep-cultivation of Planctomycetes and their phenomic and genomic characterization uncovers novel biology.</title>
        <authorList>
            <person name="Wiegand S."/>
            <person name="Jogler M."/>
            <person name="Boedeker C."/>
            <person name="Pinto D."/>
            <person name="Vollmers J."/>
            <person name="Rivas-Marin E."/>
            <person name="Kohn T."/>
            <person name="Peeters S.H."/>
            <person name="Heuer A."/>
            <person name="Rast P."/>
            <person name="Oberbeckmann S."/>
            <person name="Bunk B."/>
            <person name="Jeske O."/>
            <person name="Meyerdierks A."/>
            <person name="Storesund J.E."/>
            <person name="Kallscheuer N."/>
            <person name="Luecker S."/>
            <person name="Lage O.M."/>
            <person name="Pohl T."/>
            <person name="Merkel B.J."/>
            <person name="Hornburger P."/>
            <person name="Mueller R.-W."/>
            <person name="Bruemmer F."/>
            <person name="Labrenz M."/>
            <person name="Spormann A.M."/>
            <person name="Op den Camp H."/>
            <person name="Overmann J."/>
            <person name="Amann R."/>
            <person name="Jetten M.S.M."/>
            <person name="Mascher T."/>
            <person name="Medema M.H."/>
            <person name="Devos D.P."/>
            <person name="Kaster A.-K."/>
            <person name="Ovreas L."/>
            <person name="Rohde M."/>
            <person name="Galperin M.Y."/>
            <person name="Jogler C."/>
        </authorList>
    </citation>
    <scope>NUCLEOTIDE SEQUENCE [LARGE SCALE GENOMIC DNA]</scope>
    <source>
        <strain evidence="4">Pan97</strain>
    </source>
</reference>
<feature type="transmembrane region" description="Helical" evidence="2">
    <location>
        <begin position="164"/>
        <end position="186"/>
    </location>
</feature>
<dbReference type="AlphaFoldDB" id="A0A518C8S3"/>
<feature type="transmembrane region" description="Helical" evidence="2">
    <location>
        <begin position="814"/>
        <end position="832"/>
    </location>
</feature>
<feature type="transmembrane region" description="Helical" evidence="2">
    <location>
        <begin position="276"/>
        <end position="293"/>
    </location>
</feature>
<feature type="transmembrane region" description="Helical" evidence="2">
    <location>
        <begin position="757"/>
        <end position="777"/>
    </location>
</feature>
<feature type="transmembrane region" description="Helical" evidence="2">
    <location>
        <begin position="643"/>
        <end position="661"/>
    </location>
</feature>
<keyword evidence="2" id="KW-1133">Transmembrane helix</keyword>
<feature type="transmembrane region" description="Helical" evidence="2">
    <location>
        <begin position="784"/>
        <end position="802"/>
    </location>
</feature>
<feature type="compositionally biased region" description="Acidic residues" evidence="1">
    <location>
        <begin position="121"/>
        <end position="132"/>
    </location>
</feature>
<feature type="transmembrane region" description="Helical" evidence="2">
    <location>
        <begin position="299"/>
        <end position="318"/>
    </location>
</feature>
<dbReference type="KEGG" id="bvo:Pan97_26570"/>
<feature type="transmembrane region" description="Helical" evidence="2">
    <location>
        <begin position="606"/>
        <end position="628"/>
    </location>
</feature>
<protein>
    <recommendedName>
        <fullName evidence="5">DUF2157 domain-containing protein</fullName>
    </recommendedName>
</protein>
<feature type="transmembrane region" description="Helical" evidence="2">
    <location>
        <begin position="253"/>
        <end position="271"/>
    </location>
</feature>
<feature type="compositionally biased region" description="Basic and acidic residues" evidence="1">
    <location>
        <begin position="103"/>
        <end position="120"/>
    </location>
</feature>
<dbReference type="OrthoDB" id="267417at2"/>
<feature type="transmembrane region" description="Helical" evidence="2">
    <location>
        <begin position="904"/>
        <end position="923"/>
    </location>
</feature>
<gene>
    <name evidence="3" type="ORF">Pan97_26570</name>
</gene>
<keyword evidence="2" id="KW-0812">Transmembrane</keyword>
<organism evidence="3 4">
    <name type="scientific">Bremerella volcania</name>
    <dbReference type="NCBI Taxonomy" id="2527984"/>
    <lineage>
        <taxon>Bacteria</taxon>
        <taxon>Pseudomonadati</taxon>
        <taxon>Planctomycetota</taxon>
        <taxon>Planctomycetia</taxon>
        <taxon>Pirellulales</taxon>
        <taxon>Pirellulaceae</taxon>
        <taxon>Bremerella</taxon>
    </lineage>
</organism>
<feature type="transmembrane region" description="Helical" evidence="2">
    <location>
        <begin position="929"/>
        <end position="951"/>
    </location>
</feature>
<feature type="transmembrane region" description="Helical" evidence="2">
    <location>
        <begin position="548"/>
        <end position="570"/>
    </location>
</feature>
<feature type="transmembrane region" description="Helical" evidence="2">
    <location>
        <begin position="449"/>
        <end position="466"/>
    </location>
</feature>
<feature type="transmembrane region" description="Helical" evidence="2">
    <location>
        <begin position="875"/>
        <end position="897"/>
    </location>
</feature>
<feature type="transmembrane region" description="Helical" evidence="2">
    <location>
        <begin position="576"/>
        <end position="594"/>
    </location>
</feature>
<feature type="transmembrane region" description="Helical" evidence="2">
    <location>
        <begin position="224"/>
        <end position="247"/>
    </location>
</feature>
<feature type="transmembrane region" description="Helical" evidence="2">
    <location>
        <begin position="732"/>
        <end position="751"/>
    </location>
</feature>
<feature type="transmembrane region" description="Helical" evidence="2">
    <location>
        <begin position="487"/>
        <end position="508"/>
    </location>
</feature>
<evidence type="ECO:0000313" key="3">
    <source>
        <dbReference type="EMBL" id="QDU75623.1"/>
    </source>
</evidence>
<feature type="transmembrane region" description="Helical" evidence="2">
    <location>
        <begin position="520"/>
        <end position="541"/>
    </location>
</feature>
<evidence type="ECO:0000256" key="1">
    <source>
        <dbReference type="SAM" id="MobiDB-lite"/>
    </source>
</evidence>
<name>A0A518C8S3_9BACT</name>
<feature type="transmembrane region" description="Helical" evidence="2">
    <location>
        <begin position="421"/>
        <end position="443"/>
    </location>
</feature>
<dbReference type="RefSeq" id="WP_144973140.1">
    <property type="nucleotide sequence ID" value="NZ_CP036289.1"/>
</dbReference>
<feature type="region of interest" description="Disordered" evidence="1">
    <location>
        <begin position="103"/>
        <end position="139"/>
    </location>
</feature>
<keyword evidence="4" id="KW-1185">Reference proteome</keyword>
<dbReference type="EMBL" id="CP036289">
    <property type="protein sequence ID" value="QDU75623.1"/>
    <property type="molecule type" value="Genomic_DNA"/>
</dbReference>
<feature type="transmembrane region" description="Helical" evidence="2">
    <location>
        <begin position="339"/>
        <end position="360"/>
    </location>
</feature>
<feature type="transmembrane region" description="Helical" evidence="2">
    <location>
        <begin position="844"/>
        <end position="863"/>
    </location>
</feature>
<dbReference type="Proteomes" id="UP000318626">
    <property type="component" value="Chromosome"/>
</dbReference>
<proteinExistence type="predicted"/>
<feature type="transmembrane region" description="Helical" evidence="2">
    <location>
        <begin position="693"/>
        <end position="712"/>
    </location>
</feature>
<sequence length="975" mass="106939">MSSSDRQQDLRLAIQFAMQNLKYWKLDDNVQAFYETWLRRLDAEDEPCEHLEPPSPDERPRGVRQQLRYRAFLDHELDRHVREGRLSEQLVANLQKENWRIENELRGEVNPDEPHQRESTSEDAESGDEPSSDDGSTAHIDQQPAISIAGNLLEAVLDPRSLQYLMMLGSALLVLGLVIWLATQGFFDDPMVIAVCAAIVNLAVLGFGAYLLRCTRFETAGRGLTLLACLVMPLHLWFYDAQGLIVLDEGGHLWIPALAIAVLYAVCAILVRDSLFAYAMVGGITLTGLMILGDQSIARFWEGAAVSSLLIAIGAVAIHVERAFVPGDGPFNRDDFGKAFYRAGHCVLLGGLIVLVSWAVSSWSYGGILSDVWNLWRSGPLPFDKPSLATSYKLKILATGLSLSATYLYGYSYFVVTRKPILLGGGIATFLWAEVMLVDALPVPVTEELIMMVLAVTAIFFQAFAWSIRGIAEKDGEKHPSISASTVMQTVACLFLLAPLAMGIAGYLRSSFYVFSAYEITPLFTAALAATAASGWIGYWLTQNRQNYLNAIYAVSSCAAVLLASFGGLALLQWEAWDLAGPLLMMVPLGYLLISTRYANQSRTHLQLAAVCGTCLLTVAVLVLAYGLSIRRIEPLTGHASEMMLAAFLLEVSLFFGMYSISSKQSAGNFLALLAGSAAVVQFEHYLGTSYEFGLFTFGLIGLVVLFVDRLFELENSESSNGNRSFGLSGQLLLSIAGMGSVLLALNRLMMVGFHDGTLVLLLGMIVSSLLAALIVVPRMVSRWYVALAILQGGAALLLVAFGLKLEPWQKLEILLAVLGVVILIASHIGWVQEGERQDDWVTLGLVVGSLLFAVPMLTGLLGQRLDFYSETTRWGLVHEIGAIVVGLSLLGTGILFRIRSTTIVGAIAMLLYLGTLVVYVHLPERLQSVAVYMMIGGGIFFIVSMLLSIFRDYLLAMPERFRNRRGLFRVLTWR</sequence>